<dbReference type="GO" id="GO:0000049">
    <property type="term" value="F:tRNA binding"/>
    <property type="evidence" value="ECO:0007669"/>
    <property type="project" value="UniProtKB-KW"/>
</dbReference>
<keyword evidence="8" id="KW-0479">Metal-binding</keyword>
<dbReference type="GO" id="GO:0005524">
    <property type="term" value="F:ATP binding"/>
    <property type="evidence" value="ECO:0007669"/>
    <property type="project" value="UniProtKB-KW"/>
</dbReference>
<comment type="similarity">
    <text evidence="1">Belongs to the IF-3 family.</text>
</comment>
<dbReference type="Pfam" id="PF00707">
    <property type="entry name" value="IF3_C"/>
    <property type="match status" value="1"/>
</dbReference>
<dbReference type="FunFam" id="3.30.54.20:FF:000002">
    <property type="entry name" value="Threonine--tRNA ligase"/>
    <property type="match status" value="1"/>
</dbReference>
<dbReference type="CDD" id="cd00860">
    <property type="entry name" value="ThrRS_anticodon"/>
    <property type="match status" value="1"/>
</dbReference>
<dbReference type="FunFam" id="3.30.980.10:FF:000005">
    <property type="entry name" value="Threonyl-tRNA synthetase, mitochondrial"/>
    <property type="match status" value="1"/>
</dbReference>
<dbReference type="NCBIfam" id="TIGR00418">
    <property type="entry name" value="thrS"/>
    <property type="match status" value="1"/>
</dbReference>
<sequence>MEAQQVDNKMVQITLPDGAVRQYDAGVTGMEIAKDISKSLAKAVIAIAIDGELSDLSLPIEQDVSISLIKREDDEALELIRHDTAHIMAEAVQKLFPGTQVTIGPAIENGFYYDFAREEPFSTEDFNKIEKEMRKIVERNSKFIREVWKRDVAIQYFRDKGETYKAELIEDLPEGEDIKVYRQGEGEEGWLDLCRGPHMPSTKHIGTAFKLMKVAGAYWRGDSNNAMLTRIYGTAWRDQKELDAHLTQLEEAEARDHRKLGAEMDLFHMQPEAQGSVFWHPKGYIIYNQLEAYVRRRLENDGYNEVRTPQLMHSKFWKESGHWQKYREDMFVVPDVVPNNNEEGPVYDEEPKEFLALKPMNCPAHVQIFNQGIKSYRDLPIRLSEFGCCHRNEAHGALHGMMRLRQFVQDDAHIFCREDQILEESVKFFKLVQEMYKDLGFEDYKITFETRPELRIGSDELWDKAEVALENALKEMGFDYEVCEGDGAFYGPKVGFVIRDAIGREWGCGTLQLDFNLPERLNATYIAEDGSKQRPVMLHRAALGALERFIGIMIESYAGKLPLWLTPVQCVVASITGDANDYASQVYGALKAAGIRAELDVRNEKINYKVREHSLAKVPALFVVGMREAEESKVAIRRLGSQAQNIVDLGQAIDDLETTTIARPPFQPPKDKGPKINNNITAEKIRVVGADGEMLGVMSVSEGVAAAEEVGLDLVEVSPNADIPVCKILDFGKYKYEQQKKAAEARKKQKTVDIKEIKVRPNIEDHDYDVKLKAAKKFLGNEDKVKVTLRFRGREMAHKEMAAKLLDRIRDDLAEMSKVEFHPKMEGRQMVMILAPDKTAAERVAKQRALAEKEAAAAETEKANEAAQEKLAESLSE</sequence>
<dbReference type="Pfam" id="PF03129">
    <property type="entry name" value="HGTP_anticodon"/>
    <property type="match status" value="1"/>
</dbReference>
<dbReference type="InterPro" id="IPR019814">
    <property type="entry name" value="Translation_initiation_fac_3_N"/>
</dbReference>
<keyword evidence="5" id="KW-0396">Initiation factor</keyword>
<dbReference type="PROSITE" id="PS00938">
    <property type="entry name" value="IF3"/>
    <property type="match status" value="1"/>
</dbReference>
<dbReference type="InterPro" id="IPR002314">
    <property type="entry name" value="aa-tRNA-synt_IIb"/>
</dbReference>
<keyword evidence="7" id="KW-0436">Ligase</keyword>
<evidence type="ECO:0000256" key="13">
    <source>
        <dbReference type="ARBA" id="ARBA00022917"/>
    </source>
</evidence>
<dbReference type="InterPro" id="IPR036787">
    <property type="entry name" value="T_IF-3_N_sf"/>
</dbReference>
<evidence type="ECO:0000256" key="12">
    <source>
        <dbReference type="ARBA" id="ARBA00022884"/>
    </source>
</evidence>
<dbReference type="SUPFAM" id="SSF55681">
    <property type="entry name" value="Class II aaRS and biotin synthetases"/>
    <property type="match status" value="1"/>
</dbReference>
<dbReference type="HAMAP" id="MF_00080">
    <property type="entry name" value="IF_3"/>
    <property type="match status" value="1"/>
</dbReference>
<gene>
    <name evidence="17" type="ORF">CTOB1V02_LOCUS13405</name>
</gene>
<dbReference type="Pfam" id="PF00587">
    <property type="entry name" value="tRNA-synt_2b"/>
    <property type="match status" value="1"/>
</dbReference>
<keyword evidence="10" id="KW-0862">Zinc</keyword>
<evidence type="ECO:0000256" key="8">
    <source>
        <dbReference type="ARBA" id="ARBA00022723"/>
    </source>
</evidence>
<dbReference type="Gene3D" id="3.10.20.80">
    <property type="entry name" value="Translation initiation factor 3 (IF-3), N-terminal domain"/>
    <property type="match status" value="1"/>
</dbReference>
<dbReference type="InterPro" id="IPR004154">
    <property type="entry name" value="Anticodon-bd"/>
</dbReference>
<dbReference type="GO" id="GO:0005737">
    <property type="term" value="C:cytoplasm"/>
    <property type="evidence" value="ECO:0007669"/>
    <property type="project" value="InterPro"/>
</dbReference>
<dbReference type="PROSITE" id="PS51880">
    <property type="entry name" value="TGS"/>
    <property type="match status" value="1"/>
</dbReference>
<protein>
    <recommendedName>
        <fullName evidence="3">threonine--tRNA ligase</fullName>
        <ecNumber evidence="3">6.1.1.3</ecNumber>
    </recommendedName>
    <alternativeName>
        <fullName evidence="15">Threonyl-tRNA synthetase</fullName>
    </alternativeName>
</protein>
<dbReference type="PANTHER" id="PTHR11451:SF44">
    <property type="entry name" value="THREONINE--TRNA LIGASE, CHLOROPLASTIC_MITOCHONDRIAL 2"/>
    <property type="match status" value="1"/>
</dbReference>
<dbReference type="InterPro" id="IPR004095">
    <property type="entry name" value="TGS"/>
</dbReference>
<keyword evidence="12" id="KW-0694">RNA-binding</keyword>
<dbReference type="InterPro" id="IPR012947">
    <property type="entry name" value="tRNA_SAD"/>
</dbReference>
<dbReference type="InterPro" id="IPR012676">
    <property type="entry name" value="TGS-like"/>
</dbReference>
<evidence type="ECO:0000256" key="3">
    <source>
        <dbReference type="ARBA" id="ARBA00013163"/>
    </source>
</evidence>
<dbReference type="Gene3D" id="3.40.50.800">
    <property type="entry name" value="Anticodon-binding domain"/>
    <property type="match status" value="1"/>
</dbReference>
<comment type="similarity">
    <text evidence="2">Belongs to the class-II aminoacyl-tRNA synthetase family.</text>
</comment>
<evidence type="ECO:0000256" key="4">
    <source>
        <dbReference type="ARBA" id="ARBA00022490"/>
    </source>
</evidence>
<evidence type="ECO:0000256" key="11">
    <source>
        <dbReference type="ARBA" id="ARBA00022840"/>
    </source>
</evidence>
<evidence type="ECO:0000256" key="16">
    <source>
        <dbReference type="ARBA" id="ARBA00049515"/>
    </source>
</evidence>
<dbReference type="SUPFAM" id="SSF52954">
    <property type="entry name" value="Class II aaRS ABD-related"/>
    <property type="match status" value="1"/>
</dbReference>
<dbReference type="SUPFAM" id="SSF55186">
    <property type="entry name" value="ThrRS/AlaRS common domain"/>
    <property type="match status" value="1"/>
</dbReference>
<dbReference type="FunFam" id="3.10.20.30:FF:000005">
    <property type="entry name" value="Threonine--tRNA ligase"/>
    <property type="match status" value="1"/>
</dbReference>
<name>A0A7R8WPA1_9CRUS</name>
<accession>A0A7R8WPA1</accession>
<dbReference type="EC" id="6.1.1.3" evidence="3"/>
<dbReference type="SUPFAM" id="SSF54364">
    <property type="entry name" value="Translation initiation factor IF3, N-terminal domain"/>
    <property type="match status" value="1"/>
</dbReference>
<dbReference type="FunFam" id="3.40.50.800:FF:000001">
    <property type="entry name" value="Threonine--tRNA ligase"/>
    <property type="match status" value="1"/>
</dbReference>
<keyword evidence="13" id="KW-0648">Protein biosynthesis</keyword>
<dbReference type="SMART" id="SM00863">
    <property type="entry name" value="tRNA_SAD"/>
    <property type="match status" value="1"/>
</dbReference>
<evidence type="ECO:0000256" key="14">
    <source>
        <dbReference type="ARBA" id="ARBA00023146"/>
    </source>
</evidence>
<dbReference type="InterPro" id="IPR006195">
    <property type="entry name" value="aa-tRNA-synth_II"/>
</dbReference>
<evidence type="ECO:0000256" key="5">
    <source>
        <dbReference type="ARBA" id="ARBA00022540"/>
    </source>
</evidence>
<keyword evidence="6" id="KW-0820">tRNA-binding</keyword>
<dbReference type="InterPro" id="IPR036621">
    <property type="entry name" value="Anticodon-bd_dom_sf"/>
</dbReference>
<dbReference type="Pfam" id="PF07973">
    <property type="entry name" value="tRNA_SAD"/>
    <property type="match status" value="1"/>
</dbReference>
<dbReference type="SUPFAM" id="SSF81271">
    <property type="entry name" value="TGS-like"/>
    <property type="match status" value="1"/>
</dbReference>
<dbReference type="FunFam" id="3.30.110.10:FF:000001">
    <property type="entry name" value="Translation initiation factor IF-3"/>
    <property type="match status" value="1"/>
</dbReference>
<evidence type="ECO:0000256" key="10">
    <source>
        <dbReference type="ARBA" id="ARBA00022833"/>
    </source>
</evidence>
<dbReference type="InterPro" id="IPR045864">
    <property type="entry name" value="aa-tRNA-synth_II/BPL/LPL"/>
</dbReference>
<dbReference type="GO" id="GO:0003743">
    <property type="term" value="F:translation initiation factor activity"/>
    <property type="evidence" value="ECO:0007669"/>
    <property type="project" value="UniProtKB-KW"/>
</dbReference>
<evidence type="ECO:0000256" key="6">
    <source>
        <dbReference type="ARBA" id="ARBA00022555"/>
    </source>
</evidence>
<dbReference type="InterPro" id="IPR033728">
    <property type="entry name" value="ThrRS_core"/>
</dbReference>
<comment type="catalytic activity">
    <reaction evidence="16">
        <text>tRNA(Thr) + L-threonine + ATP = L-threonyl-tRNA(Thr) + AMP + diphosphate + H(+)</text>
        <dbReference type="Rhea" id="RHEA:24624"/>
        <dbReference type="Rhea" id="RHEA-COMP:9670"/>
        <dbReference type="Rhea" id="RHEA-COMP:9704"/>
        <dbReference type="ChEBI" id="CHEBI:15378"/>
        <dbReference type="ChEBI" id="CHEBI:30616"/>
        <dbReference type="ChEBI" id="CHEBI:33019"/>
        <dbReference type="ChEBI" id="CHEBI:57926"/>
        <dbReference type="ChEBI" id="CHEBI:78442"/>
        <dbReference type="ChEBI" id="CHEBI:78534"/>
        <dbReference type="ChEBI" id="CHEBI:456215"/>
        <dbReference type="EC" id="6.1.1.3"/>
    </reaction>
</comment>
<evidence type="ECO:0000313" key="17">
    <source>
        <dbReference type="EMBL" id="CAD7235590.1"/>
    </source>
</evidence>
<dbReference type="PRINTS" id="PR01047">
    <property type="entry name" value="TRNASYNTHTHR"/>
</dbReference>
<dbReference type="GO" id="GO:0046872">
    <property type="term" value="F:metal ion binding"/>
    <property type="evidence" value="ECO:0007669"/>
    <property type="project" value="UniProtKB-KW"/>
</dbReference>
<dbReference type="InterPro" id="IPR001288">
    <property type="entry name" value="Translation_initiation_fac_3"/>
</dbReference>
<dbReference type="CDD" id="cd01667">
    <property type="entry name" value="TGS_ThrRS"/>
    <property type="match status" value="1"/>
</dbReference>
<keyword evidence="4" id="KW-0963">Cytoplasm</keyword>
<evidence type="ECO:0000256" key="7">
    <source>
        <dbReference type="ARBA" id="ARBA00022598"/>
    </source>
</evidence>
<keyword evidence="11" id="KW-0067">ATP-binding</keyword>
<reference evidence="17" key="1">
    <citation type="submission" date="2020-11" db="EMBL/GenBank/DDBJ databases">
        <authorList>
            <person name="Tran Van P."/>
        </authorList>
    </citation>
    <scope>NUCLEOTIDE SEQUENCE</scope>
</reference>
<dbReference type="Gene3D" id="3.30.930.10">
    <property type="entry name" value="Bira Bifunctional Protein, Domain 2"/>
    <property type="match status" value="1"/>
</dbReference>
<dbReference type="InterPro" id="IPR002320">
    <property type="entry name" value="Thr-tRNA-ligase_IIa"/>
</dbReference>
<dbReference type="Gene3D" id="3.30.54.20">
    <property type="match status" value="1"/>
</dbReference>
<dbReference type="GO" id="GO:0006435">
    <property type="term" value="P:threonyl-tRNA aminoacylation"/>
    <property type="evidence" value="ECO:0007669"/>
    <property type="project" value="InterPro"/>
</dbReference>
<dbReference type="CDD" id="cd00771">
    <property type="entry name" value="ThrRS_core"/>
    <property type="match status" value="1"/>
</dbReference>
<proteinExistence type="inferred from homology"/>
<dbReference type="HAMAP" id="MF_00184">
    <property type="entry name" value="Thr_tRNA_synth"/>
    <property type="match status" value="1"/>
</dbReference>
<dbReference type="SUPFAM" id="SSF55200">
    <property type="entry name" value="Translation initiation factor IF3, C-terminal domain"/>
    <property type="match status" value="1"/>
</dbReference>
<dbReference type="PANTHER" id="PTHR11451">
    <property type="entry name" value="THREONINE-TRNA LIGASE"/>
    <property type="match status" value="1"/>
</dbReference>
<dbReference type="InterPro" id="IPR019813">
    <property type="entry name" value="Translation_initiation_fac3_CS"/>
</dbReference>
<dbReference type="Gene3D" id="3.30.980.10">
    <property type="entry name" value="Threonyl-trna Synthetase, Chain A, domain 2"/>
    <property type="match status" value="1"/>
</dbReference>
<dbReference type="EMBL" id="OB673632">
    <property type="protein sequence ID" value="CAD7235590.1"/>
    <property type="molecule type" value="Genomic_DNA"/>
</dbReference>
<organism evidence="17">
    <name type="scientific">Cyprideis torosa</name>
    <dbReference type="NCBI Taxonomy" id="163714"/>
    <lineage>
        <taxon>Eukaryota</taxon>
        <taxon>Metazoa</taxon>
        <taxon>Ecdysozoa</taxon>
        <taxon>Arthropoda</taxon>
        <taxon>Crustacea</taxon>
        <taxon>Oligostraca</taxon>
        <taxon>Ostracoda</taxon>
        <taxon>Podocopa</taxon>
        <taxon>Podocopida</taxon>
        <taxon>Cytherocopina</taxon>
        <taxon>Cytheroidea</taxon>
        <taxon>Cytherideidae</taxon>
        <taxon>Cyprideis</taxon>
    </lineage>
</organism>
<evidence type="ECO:0000256" key="15">
    <source>
        <dbReference type="ARBA" id="ARBA00031900"/>
    </source>
</evidence>
<evidence type="ECO:0000256" key="9">
    <source>
        <dbReference type="ARBA" id="ARBA00022741"/>
    </source>
</evidence>
<dbReference type="AlphaFoldDB" id="A0A7R8WPA1"/>
<dbReference type="InterPro" id="IPR047246">
    <property type="entry name" value="ThrRS_anticodon"/>
</dbReference>
<dbReference type="FunFam" id="3.30.930.10:FF:000002">
    <property type="entry name" value="Threonine--tRNA ligase"/>
    <property type="match status" value="1"/>
</dbReference>
<evidence type="ECO:0000256" key="2">
    <source>
        <dbReference type="ARBA" id="ARBA00008226"/>
    </source>
</evidence>
<dbReference type="OrthoDB" id="2316011at2759"/>
<dbReference type="Pfam" id="PF05198">
    <property type="entry name" value="IF3_N"/>
    <property type="match status" value="1"/>
</dbReference>
<dbReference type="InterPro" id="IPR018163">
    <property type="entry name" value="Thr/Ala-tRNA-synth_IIc_edit"/>
</dbReference>
<keyword evidence="14" id="KW-0030">Aminoacyl-tRNA synthetase</keyword>
<dbReference type="InterPro" id="IPR036788">
    <property type="entry name" value="T_IF-3_C_sf"/>
</dbReference>
<keyword evidence="9" id="KW-0547">Nucleotide-binding</keyword>
<dbReference type="Gene3D" id="3.10.20.30">
    <property type="match status" value="1"/>
</dbReference>
<dbReference type="Gene3D" id="3.30.110.10">
    <property type="entry name" value="Translation initiation factor 3 (IF-3), C-terminal domain"/>
    <property type="match status" value="1"/>
</dbReference>
<evidence type="ECO:0000256" key="1">
    <source>
        <dbReference type="ARBA" id="ARBA00005439"/>
    </source>
</evidence>
<dbReference type="GO" id="GO:0004829">
    <property type="term" value="F:threonine-tRNA ligase activity"/>
    <property type="evidence" value="ECO:0007669"/>
    <property type="project" value="UniProtKB-EC"/>
</dbReference>
<dbReference type="PROSITE" id="PS50862">
    <property type="entry name" value="AA_TRNA_LIGASE_II"/>
    <property type="match status" value="1"/>
</dbReference>
<dbReference type="InterPro" id="IPR019815">
    <property type="entry name" value="Translation_initiation_fac_3_C"/>
</dbReference>
<dbReference type="Pfam" id="PF02824">
    <property type="entry name" value="TGS"/>
    <property type="match status" value="1"/>
</dbReference>
<dbReference type="InterPro" id="IPR012675">
    <property type="entry name" value="Beta-grasp_dom_sf"/>
</dbReference>
<dbReference type="NCBIfam" id="TIGR00168">
    <property type="entry name" value="infC"/>
    <property type="match status" value="1"/>
</dbReference>